<dbReference type="InterPro" id="IPR000612">
    <property type="entry name" value="PMP3"/>
</dbReference>
<dbReference type="PROSITE" id="PS01309">
    <property type="entry name" value="UPF0057"/>
    <property type="match status" value="1"/>
</dbReference>
<proteinExistence type="inferred from homology"/>
<comment type="similarity">
    <text evidence="2">Belongs to the UPF0057 (PMP3) family.</text>
</comment>
<dbReference type="Proteomes" id="UP000054248">
    <property type="component" value="Unassembled WGS sequence"/>
</dbReference>
<evidence type="ECO:0000256" key="5">
    <source>
        <dbReference type="ARBA" id="ARBA00023136"/>
    </source>
</evidence>
<protein>
    <recommendedName>
        <fullName evidence="9">Stress response RCI peptide</fullName>
    </recommendedName>
</protein>
<keyword evidence="5 6" id="KW-0472">Membrane</keyword>
<evidence type="ECO:0000256" key="6">
    <source>
        <dbReference type="SAM" id="Phobius"/>
    </source>
</evidence>
<dbReference type="HOGENOM" id="CLU_107649_4_1_1"/>
<dbReference type="PANTHER" id="PTHR21659">
    <property type="entry name" value="HYDROPHOBIC PROTEIN RCI2 LOW TEMPERATURE AND SALT RESPONSIVE PROTEIN LTI6 -RELATED"/>
    <property type="match status" value="1"/>
</dbReference>
<dbReference type="AlphaFoldDB" id="A0A0C3MIR0"/>
<gene>
    <name evidence="7" type="ORF">M407DRAFT_65434</name>
</gene>
<comment type="subcellular location">
    <subcellularLocation>
        <location evidence="1">Membrane</location>
    </subcellularLocation>
</comment>
<dbReference type="EMBL" id="KN822947">
    <property type="protein sequence ID" value="KIO33572.1"/>
    <property type="molecule type" value="Genomic_DNA"/>
</dbReference>
<evidence type="ECO:0000313" key="7">
    <source>
        <dbReference type="EMBL" id="KIO33572.1"/>
    </source>
</evidence>
<evidence type="ECO:0000256" key="4">
    <source>
        <dbReference type="ARBA" id="ARBA00022989"/>
    </source>
</evidence>
<keyword evidence="3 6" id="KW-0812">Transmembrane</keyword>
<dbReference type="GO" id="GO:0016020">
    <property type="term" value="C:membrane"/>
    <property type="evidence" value="ECO:0007669"/>
    <property type="project" value="UniProtKB-SubCell"/>
</dbReference>
<keyword evidence="4 6" id="KW-1133">Transmembrane helix</keyword>
<evidence type="ECO:0000256" key="3">
    <source>
        <dbReference type="ARBA" id="ARBA00022692"/>
    </source>
</evidence>
<evidence type="ECO:0000256" key="1">
    <source>
        <dbReference type="ARBA" id="ARBA00004370"/>
    </source>
</evidence>
<reference evidence="8" key="2">
    <citation type="submission" date="2015-01" db="EMBL/GenBank/DDBJ databases">
        <title>Evolutionary Origins and Diversification of the Mycorrhizal Mutualists.</title>
        <authorList>
            <consortium name="DOE Joint Genome Institute"/>
            <consortium name="Mycorrhizal Genomics Consortium"/>
            <person name="Kohler A."/>
            <person name="Kuo A."/>
            <person name="Nagy L.G."/>
            <person name="Floudas D."/>
            <person name="Copeland A."/>
            <person name="Barry K.W."/>
            <person name="Cichocki N."/>
            <person name="Veneault-Fourrey C."/>
            <person name="LaButti K."/>
            <person name="Lindquist E.A."/>
            <person name="Lipzen A."/>
            <person name="Lundell T."/>
            <person name="Morin E."/>
            <person name="Murat C."/>
            <person name="Riley R."/>
            <person name="Ohm R."/>
            <person name="Sun H."/>
            <person name="Tunlid A."/>
            <person name="Henrissat B."/>
            <person name="Grigoriev I.V."/>
            <person name="Hibbett D.S."/>
            <person name="Martin F."/>
        </authorList>
    </citation>
    <scope>NUCLEOTIDE SEQUENCE [LARGE SCALE GENOMIC DNA]</scope>
    <source>
        <strain evidence="8">MUT 4182</strain>
    </source>
</reference>
<accession>A0A0C3MIR0</accession>
<organism evidence="7 8">
    <name type="scientific">Tulasnella calospora MUT 4182</name>
    <dbReference type="NCBI Taxonomy" id="1051891"/>
    <lineage>
        <taxon>Eukaryota</taxon>
        <taxon>Fungi</taxon>
        <taxon>Dikarya</taxon>
        <taxon>Basidiomycota</taxon>
        <taxon>Agaricomycotina</taxon>
        <taxon>Agaricomycetes</taxon>
        <taxon>Cantharellales</taxon>
        <taxon>Tulasnellaceae</taxon>
        <taxon>Tulasnella</taxon>
    </lineage>
</organism>
<keyword evidence="8" id="KW-1185">Reference proteome</keyword>
<feature type="transmembrane region" description="Helical" evidence="6">
    <location>
        <begin position="32"/>
        <end position="55"/>
    </location>
</feature>
<evidence type="ECO:0000256" key="2">
    <source>
        <dbReference type="ARBA" id="ARBA00009530"/>
    </source>
</evidence>
<feature type="transmembrane region" description="Helical" evidence="6">
    <location>
        <begin position="7"/>
        <end position="26"/>
    </location>
</feature>
<evidence type="ECO:0008006" key="9">
    <source>
        <dbReference type="Google" id="ProtNLM"/>
    </source>
</evidence>
<name>A0A0C3MIR0_9AGAM</name>
<reference evidence="7 8" key="1">
    <citation type="submission" date="2014-04" db="EMBL/GenBank/DDBJ databases">
        <authorList>
            <consortium name="DOE Joint Genome Institute"/>
            <person name="Kuo A."/>
            <person name="Girlanda M."/>
            <person name="Perotto S."/>
            <person name="Kohler A."/>
            <person name="Nagy L.G."/>
            <person name="Floudas D."/>
            <person name="Copeland A."/>
            <person name="Barry K.W."/>
            <person name="Cichocki N."/>
            <person name="Veneault-Fourrey C."/>
            <person name="LaButti K."/>
            <person name="Lindquist E.A."/>
            <person name="Lipzen A."/>
            <person name="Lundell T."/>
            <person name="Morin E."/>
            <person name="Murat C."/>
            <person name="Sun H."/>
            <person name="Tunlid A."/>
            <person name="Henrissat B."/>
            <person name="Grigoriev I.V."/>
            <person name="Hibbett D.S."/>
            <person name="Martin F."/>
            <person name="Nordberg H.P."/>
            <person name="Cantor M.N."/>
            <person name="Hua S.X."/>
        </authorList>
    </citation>
    <scope>NUCLEOTIDE SEQUENCE [LARGE SCALE GENOMIC DNA]</scope>
    <source>
        <strain evidence="7 8">MUT 4182</strain>
    </source>
</reference>
<dbReference type="Pfam" id="PF01679">
    <property type="entry name" value="Pmp3"/>
    <property type="match status" value="1"/>
</dbReference>
<dbReference type="PANTHER" id="PTHR21659:SF40">
    <property type="entry name" value="PHOSPHATIDYLSERINE DECARBOXYLASE"/>
    <property type="match status" value="1"/>
</dbReference>
<dbReference type="OrthoDB" id="2802411at2759"/>
<evidence type="ECO:0000313" key="8">
    <source>
        <dbReference type="Proteomes" id="UP000054248"/>
    </source>
</evidence>
<sequence length="90" mass="10178">MIVTGGDICLILVTILLPPLAVFFMTGCSADLCINILLTLLGYIPGHIHAFWLIYRRIKARSRYGEGGYVCKCIELMHSIHFEYLIVFCI</sequence>